<dbReference type="GO" id="GO:0005737">
    <property type="term" value="C:cytoplasm"/>
    <property type="evidence" value="ECO:0007669"/>
    <property type="project" value="TreeGrafter"/>
</dbReference>
<protein>
    <submittedName>
        <fullName evidence="3">D-amino-acid dehydrogenase</fullName>
    </submittedName>
</protein>
<evidence type="ECO:0000256" key="1">
    <source>
        <dbReference type="ARBA" id="ARBA00023002"/>
    </source>
</evidence>
<dbReference type="GO" id="GO:0016491">
    <property type="term" value="F:oxidoreductase activity"/>
    <property type="evidence" value="ECO:0007669"/>
    <property type="project" value="UniProtKB-KW"/>
</dbReference>
<dbReference type="SUPFAM" id="SSF54373">
    <property type="entry name" value="FAD-linked reductases, C-terminal domain"/>
    <property type="match status" value="1"/>
</dbReference>
<dbReference type="PANTHER" id="PTHR13847">
    <property type="entry name" value="SARCOSINE DEHYDROGENASE-RELATED"/>
    <property type="match status" value="1"/>
</dbReference>
<dbReference type="EMBL" id="FOGO01000002">
    <property type="protein sequence ID" value="SER48683.1"/>
    <property type="molecule type" value="Genomic_DNA"/>
</dbReference>
<dbReference type="Gene3D" id="3.30.9.10">
    <property type="entry name" value="D-Amino Acid Oxidase, subunit A, domain 2"/>
    <property type="match status" value="1"/>
</dbReference>
<organism evidence="3 4">
    <name type="scientific">Streptomyces qinglanensis</name>
    <dbReference type="NCBI Taxonomy" id="943816"/>
    <lineage>
        <taxon>Bacteria</taxon>
        <taxon>Bacillati</taxon>
        <taxon>Actinomycetota</taxon>
        <taxon>Actinomycetes</taxon>
        <taxon>Kitasatosporales</taxon>
        <taxon>Streptomycetaceae</taxon>
        <taxon>Streptomyces</taxon>
    </lineage>
</organism>
<proteinExistence type="predicted"/>
<sequence length="431" mass="45807">MADNAVIVGAGVIGLATAYRLARDGLAATVVDAADGESGASVHNAGWIVPIMSAPVPAPGMVGQALRWMARKDSPLHIRPTPRPEHVRFMASMLRYCRPGPFHHGVEALASLSERVVPLFDQYAADGVRFEYHRTGQLMAFRTLEAMRGYRAATAPLQRIGHPAVPLSGDELRDLEPALGRQVQAGLRCPQERHVDPVDLVRGLKDRCRELGVRFLENCEVTGVRLRGPAVAAVHAGGEEVGGDLFVLSAGVHTGRLARLAGCPLPVQPGKGYGFDDTGGTVALRHSVYLGEAKVAVSPLSDRLRFAGTMEFGSFDTAVDRRRLHGIVRSAQEFLPDFSPGAPPRGWTGLRPMTPDGLPVIGPLPGKDNVLVASGHCMLGVTLAPVTAEVVSAYVAGGRQLSEIAGTARPFAPQRFTSGRSAATRNLTASR</sequence>
<dbReference type="RefSeq" id="WP_074998880.1">
    <property type="nucleotide sequence ID" value="NZ_FOGO01000002.1"/>
</dbReference>
<evidence type="ECO:0000313" key="3">
    <source>
        <dbReference type="EMBL" id="SER48683.1"/>
    </source>
</evidence>
<accession>A0A1H9PM78</accession>
<dbReference type="Gene3D" id="3.50.50.60">
    <property type="entry name" value="FAD/NAD(P)-binding domain"/>
    <property type="match status" value="2"/>
</dbReference>
<gene>
    <name evidence="3" type="ORF">SAMN05421870_10284</name>
</gene>
<evidence type="ECO:0000259" key="2">
    <source>
        <dbReference type="Pfam" id="PF01266"/>
    </source>
</evidence>
<name>A0A1H9PM78_9ACTN</name>
<dbReference type="InterPro" id="IPR006076">
    <property type="entry name" value="FAD-dep_OxRdtase"/>
</dbReference>
<dbReference type="Proteomes" id="UP000182841">
    <property type="component" value="Unassembled WGS sequence"/>
</dbReference>
<feature type="domain" description="FAD dependent oxidoreductase" evidence="2">
    <location>
        <begin position="5"/>
        <end position="392"/>
    </location>
</feature>
<dbReference type="InterPro" id="IPR036188">
    <property type="entry name" value="FAD/NAD-bd_sf"/>
</dbReference>
<dbReference type="SUPFAM" id="SSF51905">
    <property type="entry name" value="FAD/NAD(P)-binding domain"/>
    <property type="match status" value="1"/>
</dbReference>
<dbReference type="OrthoDB" id="9806257at2"/>
<keyword evidence="4" id="KW-1185">Reference proteome</keyword>
<dbReference type="AlphaFoldDB" id="A0A1H9PM78"/>
<dbReference type="PANTHER" id="PTHR13847:SF289">
    <property type="entry name" value="GLYCINE OXIDASE"/>
    <property type="match status" value="1"/>
</dbReference>
<evidence type="ECO:0000313" key="4">
    <source>
        <dbReference type="Proteomes" id="UP000182841"/>
    </source>
</evidence>
<keyword evidence="1" id="KW-0560">Oxidoreductase</keyword>
<reference evidence="4" key="1">
    <citation type="submission" date="2016-10" db="EMBL/GenBank/DDBJ databases">
        <authorList>
            <person name="Varghese N."/>
            <person name="Submissions S."/>
        </authorList>
    </citation>
    <scope>NUCLEOTIDE SEQUENCE [LARGE SCALE GENOMIC DNA]</scope>
    <source>
        <strain evidence="4">CGMCC 4.6825</strain>
    </source>
</reference>
<dbReference type="Pfam" id="PF01266">
    <property type="entry name" value="DAO"/>
    <property type="match status" value="1"/>
</dbReference>